<dbReference type="EMBL" id="JYDQ01000002">
    <property type="protein sequence ID" value="KRY23590.1"/>
    <property type="molecule type" value="Genomic_DNA"/>
</dbReference>
<keyword evidence="3" id="KW-1185">Reference proteome</keyword>
<accession>A0A0V1AFI0</accession>
<organism evidence="2 3">
    <name type="scientific">Trichinella patagoniensis</name>
    <dbReference type="NCBI Taxonomy" id="990121"/>
    <lineage>
        <taxon>Eukaryota</taxon>
        <taxon>Metazoa</taxon>
        <taxon>Ecdysozoa</taxon>
        <taxon>Nematoda</taxon>
        <taxon>Enoplea</taxon>
        <taxon>Dorylaimia</taxon>
        <taxon>Trichinellida</taxon>
        <taxon>Trichinellidae</taxon>
        <taxon>Trichinella</taxon>
    </lineage>
</organism>
<comment type="caution">
    <text evidence="2">The sequence shown here is derived from an EMBL/GenBank/DDBJ whole genome shotgun (WGS) entry which is preliminary data.</text>
</comment>
<dbReference type="Proteomes" id="UP000054783">
    <property type="component" value="Unassembled WGS sequence"/>
</dbReference>
<dbReference type="OrthoDB" id="5914819at2759"/>
<feature type="transmembrane region" description="Helical" evidence="1">
    <location>
        <begin position="194"/>
        <end position="212"/>
    </location>
</feature>
<sequence>MHMHMNVFHGTSRCNVKIACHLRHLQPSINVTSLVKAVMQFLNPFSITTLFNTVHRIQCPSFPFVCFDNIVTTVAAPVQLRCLSTITASTVCCFGLLYCRHCGANVVFRPMYRFFPNIFCDIVLKLTRRIHSIHRKNYKKRASPTVVSTNSSSTISVLRYIMSSLKNRIPITTLLIRVTEKKTQHKAILLERSLMLTTVICPMTGYWSAVLMTVKVDHIFTVFFVLLSIWFASVEVNTKRKAKTTPAKAPLNVAVAIGVPERSRQRSLLAGRQVLHQRGAICRCHLDEKPRRTMTAQVDTHIIPLTIGKPIHWTSACSTEVANGSEDQNQRRCERAQQDLVSRFLAWVRNRKFHVSFGPAKQRPNIRSSGSWPFRQKNINNNNNNSLLRKDLTLCSVPVAPDESKDWPFIDEDDCAFNAW</sequence>
<keyword evidence="1" id="KW-1133">Transmembrane helix</keyword>
<proteinExistence type="predicted"/>
<evidence type="ECO:0000313" key="2">
    <source>
        <dbReference type="EMBL" id="KRY23590.1"/>
    </source>
</evidence>
<evidence type="ECO:0000313" key="3">
    <source>
        <dbReference type="Proteomes" id="UP000054783"/>
    </source>
</evidence>
<evidence type="ECO:0000256" key="1">
    <source>
        <dbReference type="SAM" id="Phobius"/>
    </source>
</evidence>
<feature type="transmembrane region" description="Helical" evidence="1">
    <location>
        <begin position="218"/>
        <end position="236"/>
    </location>
</feature>
<keyword evidence="1" id="KW-0472">Membrane</keyword>
<dbReference type="AlphaFoldDB" id="A0A0V1AFI0"/>
<name>A0A0V1AFI0_9BILA</name>
<gene>
    <name evidence="2" type="ORF">T12_7152</name>
</gene>
<protein>
    <submittedName>
        <fullName evidence="2">Uncharacterized protein</fullName>
    </submittedName>
</protein>
<keyword evidence="1" id="KW-0812">Transmembrane</keyword>
<reference evidence="2 3" key="1">
    <citation type="submission" date="2015-01" db="EMBL/GenBank/DDBJ databases">
        <title>Evolution of Trichinella species and genotypes.</title>
        <authorList>
            <person name="Korhonen P.K."/>
            <person name="Edoardo P."/>
            <person name="Giuseppe L.R."/>
            <person name="Gasser R.B."/>
        </authorList>
    </citation>
    <scope>NUCLEOTIDE SEQUENCE [LARGE SCALE GENOMIC DNA]</scope>
    <source>
        <strain evidence="2">ISS2496</strain>
    </source>
</reference>